<dbReference type="RefSeq" id="XP_020429756.1">
    <property type="nucleotide sequence ID" value="XM_020582975.1"/>
</dbReference>
<dbReference type="AlphaFoldDB" id="D3BM27"/>
<evidence type="ECO:0000313" key="3">
    <source>
        <dbReference type="Proteomes" id="UP000001396"/>
    </source>
</evidence>
<sequence length="121" mass="13863">MKINCSILIFVCFAITLGHCLEESNVQCFYHELHLYPIDDFHNVAAIKGKACVFHHQTQVQFNFARKDIIFNNIEDNYLGDDVGLNQLVVVTQQRNVTYPNVSALVERPDDGMYIITISKN</sequence>
<dbReference type="Proteomes" id="UP000001396">
    <property type="component" value="Unassembled WGS sequence"/>
</dbReference>
<keyword evidence="3" id="KW-1185">Reference proteome</keyword>
<proteinExistence type="predicted"/>
<comment type="caution">
    <text evidence="2">The sequence shown here is derived from an EMBL/GenBank/DDBJ whole genome shotgun (WGS) entry which is preliminary data.</text>
</comment>
<reference evidence="2 3" key="1">
    <citation type="journal article" date="2011" name="Genome Res.">
        <title>Phylogeny-wide analysis of social amoeba genomes highlights ancient origins for complex intercellular communication.</title>
        <authorList>
            <person name="Heidel A.J."/>
            <person name="Lawal H.M."/>
            <person name="Felder M."/>
            <person name="Schilde C."/>
            <person name="Helps N.R."/>
            <person name="Tunggal B."/>
            <person name="Rivero F."/>
            <person name="John U."/>
            <person name="Schleicher M."/>
            <person name="Eichinger L."/>
            <person name="Platzer M."/>
            <person name="Noegel A.A."/>
            <person name="Schaap P."/>
            <person name="Gloeckner G."/>
        </authorList>
    </citation>
    <scope>NUCLEOTIDE SEQUENCE [LARGE SCALE GENOMIC DNA]</scope>
    <source>
        <strain evidence="3">ATCC 26659 / Pp 5 / PN500</strain>
    </source>
</reference>
<feature type="signal peptide" evidence="1">
    <location>
        <begin position="1"/>
        <end position="20"/>
    </location>
</feature>
<evidence type="ECO:0000256" key="1">
    <source>
        <dbReference type="SAM" id="SignalP"/>
    </source>
</evidence>
<name>D3BM27_HETP5</name>
<evidence type="ECO:0000313" key="2">
    <source>
        <dbReference type="EMBL" id="EFA77628.1"/>
    </source>
</evidence>
<gene>
    <name evidence="2" type="ORF">PPL_12235</name>
</gene>
<dbReference type="GeneID" id="31367702"/>
<keyword evidence="1" id="KW-0732">Signal</keyword>
<accession>D3BM27</accession>
<dbReference type="InParanoid" id="D3BM27"/>
<organism evidence="2 3">
    <name type="scientific">Heterostelium pallidum (strain ATCC 26659 / Pp 5 / PN500)</name>
    <name type="common">Cellular slime mold</name>
    <name type="synonym">Polysphondylium pallidum</name>
    <dbReference type="NCBI Taxonomy" id="670386"/>
    <lineage>
        <taxon>Eukaryota</taxon>
        <taxon>Amoebozoa</taxon>
        <taxon>Evosea</taxon>
        <taxon>Eumycetozoa</taxon>
        <taxon>Dictyostelia</taxon>
        <taxon>Acytosteliales</taxon>
        <taxon>Acytosteliaceae</taxon>
        <taxon>Heterostelium</taxon>
    </lineage>
</organism>
<protein>
    <submittedName>
        <fullName evidence="2">Uncharacterized protein</fullName>
    </submittedName>
</protein>
<feature type="chain" id="PRO_5003041838" evidence="1">
    <location>
        <begin position="21"/>
        <end position="121"/>
    </location>
</feature>
<dbReference type="EMBL" id="ADBJ01000042">
    <property type="protein sequence ID" value="EFA77628.1"/>
    <property type="molecule type" value="Genomic_DNA"/>
</dbReference>